<dbReference type="InterPro" id="IPR001381">
    <property type="entry name" value="DHquinase_I"/>
</dbReference>
<feature type="binding site" evidence="5">
    <location>
        <position position="77"/>
    </location>
    <ligand>
        <name>3-dehydroquinate</name>
        <dbReference type="ChEBI" id="CHEBI:32364"/>
    </ligand>
</feature>
<comment type="subunit">
    <text evidence="5">Homodimer.</text>
</comment>
<feature type="binding site" evidence="5">
    <location>
        <position position="229"/>
    </location>
    <ligand>
        <name>3-dehydroquinate</name>
        <dbReference type="ChEBI" id="CHEBI:32364"/>
    </ligand>
</feature>
<evidence type="ECO:0000313" key="7">
    <source>
        <dbReference type="EMBL" id="HJB97867.1"/>
    </source>
</evidence>
<dbReference type="FunFam" id="3.20.20.70:FF:000047">
    <property type="entry name" value="3-dehydroquinate dehydratase"/>
    <property type="match status" value="1"/>
</dbReference>
<reference evidence="7" key="2">
    <citation type="submission" date="2021-04" db="EMBL/GenBank/DDBJ databases">
        <authorList>
            <person name="Gilroy R."/>
        </authorList>
    </citation>
    <scope>NUCLEOTIDE SEQUENCE</scope>
    <source>
        <strain evidence="7">CHK185-1770</strain>
    </source>
</reference>
<dbReference type="EC" id="4.2.1.10" evidence="5"/>
<feature type="region of interest" description="Disordered" evidence="6">
    <location>
        <begin position="243"/>
        <end position="262"/>
    </location>
</feature>
<dbReference type="Gene3D" id="3.20.20.70">
    <property type="entry name" value="Aldolase class I"/>
    <property type="match status" value="1"/>
</dbReference>
<dbReference type="GO" id="GO:0046279">
    <property type="term" value="P:3,4-dihydroxybenzoate biosynthetic process"/>
    <property type="evidence" value="ECO:0007669"/>
    <property type="project" value="TreeGrafter"/>
</dbReference>
<dbReference type="GO" id="GO:0009073">
    <property type="term" value="P:aromatic amino acid family biosynthetic process"/>
    <property type="evidence" value="ECO:0007669"/>
    <property type="project" value="UniProtKB-KW"/>
</dbReference>
<evidence type="ECO:0000256" key="6">
    <source>
        <dbReference type="SAM" id="MobiDB-lite"/>
    </source>
</evidence>
<evidence type="ECO:0000256" key="4">
    <source>
        <dbReference type="ARBA" id="ARBA00023270"/>
    </source>
</evidence>
<organism evidence="7 8">
    <name type="scientific">Candidatus Acutalibacter pullicola</name>
    <dbReference type="NCBI Taxonomy" id="2838417"/>
    <lineage>
        <taxon>Bacteria</taxon>
        <taxon>Bacillati</taxon>
        <taxon>Bacillota</taxon>
        <taxon>Clostridia</taxon>
        <taxon>Eubacteriales</taxon>
        <taxon>Acutalibacteraceae</taxon>
        <taxon>Acutalibacter</taxon>
    </lineage>
</organism>
<proteinExistence type="inferred from homology"/>
<dbReference type="NCBIfam" id="TIGR01093">
    <property type="entry name" value="aroD"/>
    <property type="match status" value="1"/>
</dbReference>
<sequence length="262" mass="27868">MHYQNLQDLRLGEGIPKICVPLTGHGMPALLSELQQALALPADLFEWRMDCFFGDPLAALPTVLDCLGEKPLLCTLRTVGEGGSAALTPEEYERQVSGVLAQGGFALVDIELSCGEERVQRLQSLARRQGIGVVLSKHDFAKTPPAEEIVATLLHMKELGADLPKYAVMPHTPEDVLALLDATLRASRKVGPVITMSMGELGKLSRVSGGVFGSCVTFGAGQNASAPGQLDAEDLRAILEDVQPHARAEQPAGTGEGKELVP</sequence>
<accession>A0A9D2MW75</accession>
<dbReference type="GO" id="GO:0008652">
    <property type="term" value="P:amino acid biosynthetic process"/>
    <property type="evidence" value="ECO:0007669"/>
    <property type="project" value="UniProtKB-KW"/>
</dbReference>
<evidence type="ECO:0000256" key="2">
    <source>
        <dbReference type="ARBA" id="ARBA00023141"/>
    </source>
</evidence>
<dbReference type="PANTHER" id="PTHR43699">
    <property type="entry name" value="3-DEHYDROQUINATE DEHYDRATASE"/>
    <property type="match status" value="1"/>
</dbReference>
<feature type="binding site" evidence="5">
    <location>
        <begin position="46"/>
        <end position="48"/>
    </location>
    <ligand>
        <name>3-dehydroquinate</name>
        <dbReference type="ChEBI" id="CHEBI:32364"/>
    </ligand>
</feature>
<reference evidence="7" key="1">
    <citation type="journal article" date="2021" name="PeerJ">
        <title>Extensive microbial diversity within the chicken gut microbiome revealed by metagenomics and culture.</title>
        <authorList>
            <person name="Gilroy R."/>
            <person name="Ravi A."/>
            <person name="Getino M."/>
            <person name="Pursley I."/>
            <person name="Horton D.L."/>
            <person name="Alikhan N.F."/>
            <person name="Baker D."/>
            <person name="Gharbi K."/>
            <person name="Hall N."/>
            <person name="Watson M."/>
            <person name="Adriaenssens E.M."/>
            <person name="Foster-Nyarko E."/>
            <person name="Jarju S."/>
            <person name="Secka A."/>
            <person name="Antonio M."/>
            <person name="Oren A."/>
            <person name="Chaudhuri R.R."/>
            <person name="La Ragione R."/>
            <person name="Hildebrand F."/>
            <person name="Pallen M.J."/>
        </authorList>
    </citation>
    <scope>NUCLEOTIDE SEQUENCE</scope>
    <source>
        <strain evidence="7">CHK185-1770</strain>
    </source>
</reference>
<comment type="pathway">
    <text evidence="5">Metabolic intermediate biosynthesis; chorismate biosynthesis; chorismate from D-erythrose 4-phosphate and phosphoenolpyruvate: step 3/7.</text>
</comment>
<keyword evidence="5" id="KW-0028">Amino-acid biosynthesis</keyword>
<comment type="function">
    <text evidence="5">Involved in the third step of the chorismate pathway, which leads to the biosynthesis of aromatic amino acids. Catalyzes the cis-dehydration of 3-dehydroquinate (DHQ) and introduces the first double bond of the aromatic ring to yield 3-dehydroshikimate.</text>
</comment>
<evidence type="ECO:0000256" key="1">
    <source>
        <dbReference type="ARBA" id="ARBA00001864"/>
    </source>
</evidence>
<feature type="binding site" evidence="5">
    <location>
        <position position="225"/>
    </location>
    <ligand>
        <name>3-dehydroquinate</name>
        <dbReference type="ChEBI" id="CHEBI:32364"/>
    </ligand>
</feature>
<feature type="active site" description="Proton donor/acceptor" evidence="5">
    <location>
        <position position="138"/>
    </location>
</feature>
<keyword evidence="3 5" id="KW-0456">Lyase</keyword>
<keyword evidence="2 5" id="KW-0057">Aromatic amino acid biosynthesis</keyword>
<dbReference type="InterPro" id="IPR050146">
    <property type="entry name" value="Type-I_3-dehydroquinase"/>
</dbReference>
<evidence type="ECO:0000256" key="5">
    <source>
        <dbReference type="HAMAP-Rule" id="MF_00214"/>
    </source>
</evidence>
<dbReference type="Proteomes" id="UP000826793">
    <property type="component" value="Unassembled WGS sequence"/>
</dbReference>
<dbReference type="HAMAP" id="MF_00214">
    <property type="entry name" value="AroD"/>
    <property type="match status" value="1"/>
</dbReference>
<protein>
    <recommendedName>
        <fullName evidence="5">3-dehydroquinate dehydratase</fullName>
        <shortName evidence="5">3-dehydroquinase</shortName>
        <ecNumber evidence="5">4.2.1.10</ecNumber>
    </recommendedName>
    <alternativeName>
        <fullName evidence="5">Type I DHQase</fullName>
    </alternativeName>
    <alternativeName>
        <fullName evidence="5">Type I dehydroquinase</fullName>
        <shortName evidence="5">DHQ1</shortName>
    </alternativeName>
</protein>
<dbReference type="PANTHER" id="PTHR43699:SF1">
    <property type="entry name" value="3-DEHYDROQUINATE DEHYDRATASE"/>
    <property type="match status" value="1"/>
</dbReference>
<comment type="catalytic activity">
    <reaction evidence="1 5">
        <text>3-dehydroquinate = 3-dehydroshikimate + H2O</text>
        <dbReference type="Rhea" id="RHEA:21096"/>
        <dbReference type="ChEBI" id="CHEBI:15377"/>
        <dbReference type="ChEBI" id="CHEBI:16630"/>
        <dbReference type="ChEBI" id="CHEBI:32364"/>
        <dbReference type="EC" id="4.2.1.10"/>
    </reaction>
</comment>
<dbReference type="GO" id="GO:0003855">
    <property type="term" value="F:3-dehydroquinate dehydratase activity"/>
    <property type="evidence" value="ECO:0007669"/>
    <property type="project" value="UniProtKB-UniRule"/>
</dbReference>
<comment type="caution">
    <text evidence="7">The sequence shown here is derived from an EMBL/GenBank/DDBJ whole genome shotgun (WGS) entry which is preliminary data.</text>
</comment>
<comment type="caution">
    <text evidence="5">Lacks conserved residue(s) required for the propagation of feature annotation.</text>
</comment>
<evidence type="ECO:0000256" key="3">
    <source>
        <dbReference type="ARBA" id="ARBA00023239"/>
    </source>
</evidence>
<dbReference type="InterPro" id="IPR013785">
    <property type="entry name" value="Aldolase_TIM"/>
</dbReference>
<dbReference type="CDD" id="cd00502">
    <property type="entry name" value="DHQase_I"/>
    <property type="match status" value="1"/>
</dbReference>
<dbReference type="EMBL" id="DWXG01000038">
    <property type="protein sequence ID" value="HJB97867.1"/>
    <property type="molecule type" value="Genomic_DNA"/>
</dbReference>
<feature type="active site" description="Schiff-base intermediate with substrate" evidence="5">
    <location>
        <position position="165"/>
    </location>
</feature>
<dbReference type="Pfam" id="PF01487">
    <property type="entry name" value="DHquinase_I"/>
    <property type="match status" value="1"/>
</dbReference>
<dbReference type="SUPFAM" id="SSF51569">
    <property type="entry name" value="Aldolase"/>
    <property type="match status" value="1"/>
</dbReference>
<keyword evidence="4 5" id="KW-0704">Schiff base</keyword>
<evidence type="ECO:0000313" key="8">
    <source>
        <dbReference type="Proteomes" id="UP000826793"/>
    </source>
</evidence>
<feature type="binding site" evidence="5">
    <location>
        <position position="206"/>
    </location>
    <ligand>
        <name>3-dehydroquinate</name>
        <dbReference type="ChEBI" id="CHEBI:32364"/>
    </ligand>
</feature>
<dbReference type="AlphaFoldDB" id="A0A9D2MW75"/>
<comment type="similarity">
    <text evidence="5">Belongs to the type-I 3-dehydroquinase family.</text>
</comment>
<name>A0A9D2MW75_9FIRM</name>
<dbReference type="GO" id="GO:0009423">
    <property type="term" value="P:chorismate biosynthetic process"/>
    <property type="evidence" value="ECO:0007669"/>
    <property type="project" value="UniProtKB-UniRule"/>
</dbReference>
<gene>
    <name evidence="5 7" type="primary">aroD</name>
    <name evidence="7" type="ORF">H9710_04725</name>
</gene>